<dbReference type="SUPFAM" id="SSF46785">
    <property type="entry name" value="Winged helix' DNA-binding domain"/>
    <property type="match status" value="1"/>
</dbReference>
<feature type="domain" description="HTH marR-type" evidence="4">
    <location>
        <begin position="8"/>
        <end position="143"/>
    </location>
</feature>
<dbReference type="GO" id="GO:0003677">
    <property type="term" value="F:DNA binding"/>
    <property type="evidence" value="ECO:0007669"/>
    <property type="project" value="UniProtKB-KW"/>
</dbReference>
<evidence type="ECO:0000256" key="1">
    <source>
        <dbReference type="ARBA" id="ARBA00023015"/>
    </source>
</evidence>
<dbReference type="GO" id="GO:0003700">
    <property type="term" value="F:DNA-binding transcription factor activity"/>
    <property type="evidence" value="ECO:0007669"/>
    <property type="project" value="InterPro"/>
</dbReference>
<keyword evidence="1" id="KW-0805">Transcription regulation</keyword>
<evidence type="ECO:0000256" key="3">
    <source>
        <dbReference type="ARBA" id="ARBA00023163"/>
    </source>
</evidence>
<dbReference type="Pfam" id="PF01047">
    <property type="entry name" value="MarR"/>
    <property type="match status" value="1"/>
</dbReference>
<dbReference type="PROSITE" id="PS50995">
    <property type="entry name" value="HTH_MARR_2"/>
    <property type="match status" value="1"/>
</dbReference>
<evidence type="ECO:0000259" key="4">
    <source>
        <dbReference type="PROSITE" id="PS50995"/>
    </source>
</evidence>
<dbReference type="Proteomes" id="UP000824132">
    <property type="component" value="Unassembled WGS sequence"/>
</dbReference>
<dbReference type="InterPro" id="IPR036388">
    <property type="entry name" value="WH-like_DNA-bd_sf"/>
</dbReference>
<dbReference type="EMBL" id="DXCL01000042">
    <property type="protein sequence ID" value="HIZ04030.1"/>
    <property type="molecule type" value="Genomic_DNA"/>
</dbReference>
<dbReference type="AlphaFoldDB" id="A0A9D2D024"/>
<dbReference type="PANTHER" id="PTHR42756">
    <property type="entry name" value="TRANSCRIPTIONAL REGULATOR, MARR"/>
    <property type="match status" value="1"/>
</dbReference>
<proteinExistence type="predicted"/>
<protein>
    <submittedName>
        <fullName evidence="5">MarR family transcriptional regulator</fullName>
    </submittedName>
</protein>
<evidence type="ECO:0000256" key="2">
    <source>
        <dbReference type="ARBA" id="ARBA00023125"/>
    </source>
</evidence>
<reference evidence="5" key="2">
    <citation type="submission" date="2021-04" db="EMBL/GenBank/DDBJ databases">
        <authorList>
            <person name="Gilroy R."/>
        </authorList>
    </citation>
    <scope>NUCLEOTIDE SEQUENCE</scope>
    <source>
        <strain evidence="5">CHK187-5294</strain>
    </source>
</reference>
<dbReference type="InterPro" id="IPR000835">
    <property type="entry name" value="HTH_MarR-typ"/>
</dbReference>
<dbReference type="SMART" id="SM00347">
    <property type="entry name" value="HTH_MARR"/>
    <property type="match status" value="1"/>
</dbReference>
<sequence length="148" mass="16922">MQTRQEKIAQFAKMMFSAAPEFRKSYVRPPVGDGNGRISHHMVFCMFILHAQKQMSMSALSEKLGVSNQQMTRIVTELVESGFATRSQDGANRRLINISLSEKGEAEVMRFFRLGFKHIESHLSPLSDEELDSLIYHMSEVVRLTQKL</sequence>
<dbReference type="PRINTS" id="PR00598">
    <property type="entry name" value="HTHMARR"/>
</dbReference>
<comment type="caution">
    <text evidence="5">The sequence shown here is derived from an EMBL/GenBank/DDBJ whole genome shotgun (WGS) entry which is preliminary data.</text>
</comment>
<dbReference type="PANTHER" id="PTHR42756:SF1">
    <property type="entry name" value="TRANSCRIPTIONAL REPRESSOR OF EMRAB OPERON"/>
    <property type="match status" value="1"/>
</dbReference>
<dbReference type="Gene3D" id="1.10.10.10">
    <property type="entry name" value="Winged helix-like DNA-binding domain superfamily/Winged helix DNA-binding domain"/>
    <property type="match status" value="1"/>
</dbReference>
<reference evidence="5" key="1">
    <citation type="journal article" date="2021" name="PeerJ">
        <title>Extensive microbial diversity within the chicken gut microbiome revealed by metagenomics and culture.</title>
        <authorList>
            <person name="Gilroy R."/>
            <person name="Ravi A."/>
            <person name="Getino M."/>
            <person name="Pursley I."/>
            <person name="Horton D.L."/>
            <person name="Alikhan N.F."/>
            <person name="Baker D."/>
            <person name="Gharbi K."/>
            <person name="Hall N."/>
            <person name="Watson M."/>
            <person name="Adriaenssens E.M."/>
            <person name="Foster-Nyarko E."/>
            <person name="Jarju S."/>
            <person name="Secka A."/>
            <person name="Antonio M."/>
            <person name="Oren A."/>
            <person name="Chaudhuri R.R."/>
            <person name="La Ragione R."/>
            <person name="Hildebrand F."/>
            <person name="Pallen M.J."/>
        </authorList>
    </citation>
    <scope>NUCLEOTIDE SEQUENCE</scope>
    <source>
        <strain evidence="5">CHK187-5294</strain>
    </source>
</reference>
<keyword evidence="3" id="KW-0804">Transcription</keyword>
<keyword evidence="2" id="KW-0238">DNA-binding</keyword>
<evidence type="ECO:0000313" key="6">
    <source>
        <dbReference type="Proteomes" id="UP000824132"/>
    </source>
</evidence>
<accession>A0A9D2D024</accession>
<dbReference type="InterPro" id="IPR036390">
    <property type="entry name" value="WH_DNA-bd_sf"/>
</dbReference>
<organism evidence="5 6">
    <name type="scientific">Candidatus Borkfalkia avistercoris</name>
    <dbReference type="NCBI Taxonomy" id="2838504"/>
    <lineage>
        <taxon>Bacteria</taxon>
        <taxon>Bacillati</taxon>
        <taxon>Bacillota</taxon>
        <taxon>Clostridia</taxon>
        <taxon>Christensenellales</taxon>
        <taxon>Christensenellaceae</taxon>
        <taxon>Candidatus Borkfalkia</taxon>
    </lineage>
</organism>
<gene>
    <name evidence="5" type="ORF">H9727_07065</name>
</gene>
<name>A0A9D2D024_9FIRM</name>
<evidence type="ECO:0000313" key="5">
    <source>
        <dbReference type="EMBL" id="HIZ04030.1"/>
    </source>
</evidence>